<evidence type="ECO:0000259" key="2">
    <source>
        <dbReference type="PROSITE" id="PS50164"/>
    </source>
</evidence>
<proteinExistence type="inferred from homology"/>
<dbReference type="CDD" id="cd10456">
    <property type="entry name" value="GIY-YIG_UPF0213"/>
    <property type="match status" value="1"/>
</dbReference>
<comment type="caution">
    <text evidence="3">The sequence shown here is derived from an EMBL/GenBank/DDBJ whole genome shotgun (WGS) entry which is preliminary data.</text>
</comment>
<feature type="domain" description="GIY-YIG" evidence="2">
    <location>
        <begin position="1"/>
        <end position="76"/>
    </location>
</feature>
<dbReference type="PANTHER" id="PTHR34477:SF1">
    <property type="entry name" value="UPF0213 PROTEIN YHBQ"/>
    <property type="match status" value="1"/>
</dbReference>
<dbReference type="PANTHER" id="PTHR34477">
    <property type="entry name" value="UPF0213 PROTEIN YHBQ"/>
    <property type="match status" value="1"/>
</dbReference>
<dbReference type="SUPFAM" id="SSF82771">
    <property type="entry name" value="GIY-YIG endonuclease"/>
    <property type="match status" value="1"/>
</dbReference>
<protein>
    <submittedName>
        <fullName evidence="3">GIY-YIG nuclease family protein</fullName>
    </submittedName>
</protein>
<accession>A0A501XP58</accession>
<sequence>MAFHTYILRCADNSYYVGHTDNLEQRLAEHQAGTFGGYTAQRRPVTLLWAQSFQTRDDAFAAERQLKGWSRAKKEAMMAGDWELVSALARGGEVAARSPGPSTSSG</sequence>
<comment type="similarity">
    <text evidence="1">Belongs to the UPF0213 family.</text>
</comment>
<dbReference type="Proteomes" id="UP000319897">
    <property type="component" value="Unassembled WGS sequence"/>
</dbReference>
<dbReference type="InterPro" id="IPR050190">
    <property type="entry name" value="UPF0213_domain"/>
</dbReference>
<dbReference type="OrthoDB" id="287318at2"/>
<evidence type="ECO:0000256" key="1">
    <source>
        <dbReference type="ARBA" id="ARBA00007435"/>
    </source>
</evidence>
<dbReference type="InterPro" id="IPR000305">
    <property type="entry name" value="GIY-YIG_endonuc"/>
</dbReference>
<dbReference type="Pfam" id="PF01541">
    <property type="entry name" value="GIY-YIG"/>
    <property type="match status" value="1"/>
</dbReference>
<evidence type="ECO:0000313" key="3">
    <source>
        <dbReference type="EMBL" id="TPE62441.1"/>
    </source>
</evidence>
<reference evidence="3 4" key="1">
    <citation type="submission" date="2019-06" db="EMBL/GenBank/DDBJ databases">
        <authorList>
            <person name="Lee I."/>
            <person name="Jang G.I."/>
            <person name="Hwang C.Y."/>
        </authorList>
    </citation>
    <scope>NUCLEOTIDE SEQUENCE [LARGE SCALE GENOMIC DNA]</scope>
    <source>
        <strain evidence="3 4">PAMC 28131</strain>
    </source>
</reference>
<dbReference type="RefSeq" id="WP_140927505.1">
    <property type="nucleotide sequence ID" value="NZ_VFSU01000018.1"/>
</dbReference>
<name>A0A501XP58_9SPHN</name>
<dbReference type="InterPro" id="IPR035901">
    <property type="entry name" value="GIY-YIG_endonuc_sf"/>
</dbReference>
<organism evidence="3 4">
    <name type="scientific">Sandaracinobacter neustonicus</name>
    <dbReference type="NCBI Taxonomy" id="1715348"/>
    <lineage>
        <taxon>Bacteria</taxon>
        <taxon>Pseudomonadati</taxon>
        <taxon>Pseudomonadota</taxon>
        <taxon>Alphaproteobacteria</taxon>
        <taxon>Sphingomonadales</taxon>
        <taxon>Sphingosinicellaceae</taxon>
        <taxon>Sandaracinobacter</taxon>
    </lineage>
</organism>
<gene>
    <name evidence="3" type="ORF">FJQ54_05960</name>
</gene>
<dbReference type="EMBL" id="VFSU01000018">
    <property type="protein sequence ID" value="TPE62441.1"/>
    <property type="molecule type" value="Genomic_DNA"/>
</dbReference>
<dbReference type="AlphaFoldDB" id="A0A501XP58"/>
<dbReference type="PROSITE" id="PS50164">
    <property type="entry name" value="GIY_YIG"/>
    <property type="match status" value="1"/>
</dbReference>
<dbReference type="Gene3D" id="3.40.1440.10">
    <property type="entry name" value="GIY-YIG endonuclease"/>
    <property type="match status" value="1"/>
</dbReference>
<evidence type="ECO:0000313" key="4">
    <source>
        <dbReference type="Proteomes" id="UP000319897"/>
    </source>
</evidence>
<keyword evidence="4" id="KW-1185">Reference proteome</keyword>